<keyword evidence="6 9" id="KW-0863">Zinc-finger</keyword>
<dbReference type="OrthoDB" id="10009520at2759"/>
<dbReference type="InterPro" id="IPR002867">
    <property type="entry name" value="IBR_dom"/>
</dbReference>
<dbReference type="Gene3D" id="1.20.120.1750">
    <property type="match status" value="1"/>
</dbReference>
<keyword evidence="3" id="KW-0808">Transferase</keyword>
<proteinExistence type="predicted"/>
<keyword evidence="8" id="KW-0862">Zinc</keyword>
<dbReference type="FunFam" id="1.20.120.1750:FF:000007">
    <property type="entry name" value="RBR-type E3 ubiquitin transferase"/>
    <property type="match status" value="1"/>
</dbReference>
<dbReference type="AlphaFoldDB" id="A0A161HHD8"/>
<organism evidence="13 14">
    <name type="scientific">Sugiyamaella lignohabitans</name>
    <dbReference type="NCBI Taxonomy" id="796027"/>
    <lineage>
        <taxon>Eukaryota</taxon>
        <taxon>Fungi</taxon>
        <taxon>Dikarya</taxon>
        <taxon>Ascomycota</taxon>
        <taxon>Saccharomycotina</taxon>
        <taxon>Dipodascomycetes</taxon>
        <taxon>Dipodascales</taxon>
        <taxon>Trichomonascaceae</taxon>
        <taxon>Sugiyamaella</taxon>
    </lineage>
</organism>
<evidence type="ECO:0000256" key="10">
    <source>
        <dbReference type="SAM" id="MobiDB-lite"/>
    </source>
</evidence>
<keyword evidence="4" id="KW-0479">Metal-binding</keyword>
<feature type="region of interest" description="Disordered" evidence="10">
    <location>
        <begin position="1"/>
        <end position="31"/>
    </location>
</feature>
<protein>
    <recommendedName>
        <fullName evidence="2">RBR-type E3 ubiquitin transferase</fullName>
        <ecNumber evidence="2">2.3.2.31</ecNumber>
    </recommendedName>
</protein>
<evidence type="ECO:0000256" key="4">
    <source>
        <dbReference type="ARBA" id="ARBA00022723"/>
    </source>
</evidence>
<evidence type="ECO:0000256" key="3">
    <source>
        <dbReference type="ARBA" id="ARBA00022679"/>
    </source>
</evidence>
<dbReference type="PROSITE" id="PS50089">
    <property type="entry name" value="ZF_RING_2"/>
    <property type="match status" value="1"/>
</dbReference>
<dbReference type="KEGG" id="slb:AWJ20_3047"/>
<evidence type="ECO:0000256" key="9">
    <source>
        <dbReference type="PROSITE-ProRule" id="PRU00175"/>
    </source>
</evidence>
<evidence type="ECO:0000313" key="13">
    <source>
        <dbReference type="EMBL" id="ANB15420.1"/>
    </source>
</evidence>
<dbReference type="EC" id="2.3.2.31" evidence="2"/>
<evidence type="ECO:0000313" key="14">
    <source>
        <dbReference type="Proteomes" id="UP000189580"/>
    </source>
</evidence>
<dbReference type="RefSeq" id="XP_018737897.1">
    <property type="nucleotide sequence ID" value="XM_018880039.1"/>
</dbReference>
<evidence type="ECO:0000259" key="12">
    <source>
        <dbReference type="PROSITE" id="PS51873"/>
    </source>
</evidence>
<dbReference type="Gene3D" id="3.30.40.10">
    <property type="entry name" value="Zinc/RING finger domain, C3HC4 (zinc finger)"/>
    <property type="match status" value="1"/>
</dbReference>
<dbReference type="Proteomes" id="UP000189580">
    <property type="component" value="Chromosome b"/>
</dbReference>
<feature type="domain" description="RING-type" evidence="11">
    <location>
        <begin position="144"/>
        <end position="196"/>
    </location>
</feature>
<evidence type="ECO:0000256" key="8">
    <source>
        <dbReference type="ARBA" id="ARBA00022833"/>
    </source>
</evidence>
<dbReference type="CDD" id="cd20343">
    <property type="entry name" value="BRcat_RBR_HHARI-like"/>
    <property type="match status" value="1"/>
</dbReference>
<keyword evidence="5" id="KW-0677">Repeat</keyword>
<evidence type="ECO:0000256" key="1">
    <source>
        <dbReference type="ARBA" id="ARBA00001798"/>
    </source>
</evidence>
<dbReference type="SUPFAM" id="SSF57850">
    <property type="entry name" value="RING/U-box"/>
    <property type="match status" value="3"/>
</dbReference>
<evidence type="ECO:0000259" key="11">
    <source>
        <dbReference type="PROSITE" id="PS50089"/>
    </source>
</evidence>
<dbReference type="PANTHER" id="PTHR11685">
    <property type="entry name" value="RBR FAMILY RING FINGER AND IBR DOMAIN-CONTAINING"/>
    <property type="match status" value="1"/>
</dbReference>
<reference evidence="13 14" key="1">
    <citation type="submission" date="2016-02" db="EMBL/GenBank/DDBJ databases">
        <title>Complete genome sequence and transcriptome regulation of the pentose utilising yeast Sugiyamaella lignohabitans.</title>
        <authorList>
            <person name="Bellasio M."/>
            <person name="Peymann A."/>
            <person name="Valli M."/>
            <person name="Sipitzky M."/>
            <person name="Graf A."/>
            <person name="Sauer M."/>
            <person name="Marx H."/>
            <person name="Mattanovich D."/>
        </authorList>
    </citation>
    <scope>NUCLEOTIDE SEQUENCE [LARGE SCALE GENOMIC DNA]</scope>
    <source>
        <strain evidence="13 14">CBS 10342</strain>
    </source>
</reference>
<dbReference type="CDD" id="cd20360">
    <property type="entry name" value="Rcat_RBR_TRIAD1"/>
    <property type="match status" value="1"/>
</dbReference>
<dbReference type="InterPro" id="IPR044066">
    <property type="entry name" value="TRIAD_supradom"/>
</dbReference>
<accession>A0A161HHD8</accession>
<dbReference type="Pfam" id="PF21235">
    <property type="entry name" value="UBA_ARI1"/>
    <property type="match status" value="1"/>
</dbReference>
<dbReference type="InterPro" id="IPR031127">
    <property type="entry name" value="E3_UB_ligase_RBR"/>
</dbReference>
<evidence type="ECO:0000256" key="6">
    <source>
        <dbReference type="ARBA" id="ARBA00022771"/>
    </source>
</evidence>
<comment type="catalytic activity">
    <reaction evidence="1">
        <text>[E2 ubiquitin-conjugating enzyme]-S-ubiquitinyl-L-cysteine + [acceptor protein]-L-lysine = [E2 ubiquitin-conjugating enzyme]-L-cysteine + [acceptor protein]-N(6)-ubiquitinyl-L-lysine.</text>
        <dbReference type="EC" id="2.3.2.31"/>
    </reaction>
</comment>
<keyword evidence="14" id="KW-1185">Reference proteome</keyword>
<dbReference type="GeneID" id="30035026"/>
<dbReference type="SMART" id="SM00647">
    <property type="entry name" value="IBR"/>
    <property type="match status" value="2"/>
</dbReference>
<name>A0A161HHD8_9ASCO</name>
<dbReference type="InterPro" id="IPR048962">
    <property type="entry name" value="ARIH1-like_UBL"/>
</dbReference>
<evidence type="ECO:0000256" key="5">
    <source>
        <dbReference type="ARBA" id="ARBA00022737"/>
    </source>
</evidence>
<dbReference type="InterPro" id="IPR045840">
    <property type="entry name" value="Ariadne"/>
</dbReference>
<keyword evidence="7" id="KW-0833">Ubl conjugation pathway</keyword>
<gene>
    <name evidence="13" type="primary">HEL1</name>
    <name evidence="13" type="ORF">AWJ20_3047</name>
</gene>
<dbReference type="Pfam" id="PF19422">
    <property type="entry name" value="Ariadne"/>
    <property type="match status" value="1"/>
</dbReference>
<evidence type="ECO:0000256" key="7">
    <source>
        <dbReference type="ARBA" id="ARBA00022786"/>
    </source>
</evidence>
<dbReference type="GO" id="GO:0016567">
    <property type="term" value="P:protein ubiquitination"/>
    <property type="evidence" value="ECO:0007669"/>
    <property type="project" value="InterPro"/>
</dbReference>
<dbReference type="InterPro" id="IPR047556">
    <property type="entry name" value="Rcat_RBR_TRIAD1"/>
</dbReference>
<feature type="domain" description="RING-type" evidence="12">
    <location>
        <begin position="140"/>
        <end position="358"/>
    </location>
</feature>
<dbReference type="SMART" id="SM00184">
    <property type="entry name" value="RING"/>
    <property type="match status" value="3"/>
</dbReference>
<dbReference type="GO" id="GO:0008270">
    <property type="term" value="F:zinc ion binding"/>
    <property type="evidence" value="ECO:0007669"/>
    <property type="project" value="UniProtKB-KW"/>
</dbReference>
<dbReference type="PROSITE" id="PS51873">
    <property type="entry name" value="TRIAD"/>
    <property type="match status" value="1"/>
</dbReference>
<dbReference type="Pfam" id="PF01485">
    <property type="entry name" value="IBR"/>
    <property type="match status" value="1"/>
</dbReference>
<dbReference type="InterPro" id="IPR013083">
    <property type="entry name" value="Znf_RING/FYVE/PHD"/>
</dbReference>
<dbReference type="InterPro" id="IPR001841">
    <property type="entry name" value="Znf_RING"/>
</dbReference>
<sequence length="525" mass="60614">MSSDSENSDFEDHDYSDMEDDDEEIFDDSEYDDIDFDLKNDDSGLGPYQVTYSVRTLSDIESKQNELTERVANLLQLDKSKTASLLHAFKWHDDALVERYMEDPEKVLISAGVGVTYNSESSQDEVTTTSSPSSPYRPDKDFTCFICCSSLEEDPDLLIFGLSCGHSACLNCYRYYLTQKISEEGQSRNIRCPGDSKCALLVDERAVKAVVLPETYQRYLYALVATFVDGNQHYKWCPAPDCDNAIECNVDFQDLKKVVPSVKCSCGHEFCFGCGDDEHQPAMCVLVKKWRQKCKDDSETANWIAANTHDCPNCKAVIEKNGGCNHMKCRKCKHEFCWICFGNWTEHGTEYYNCSRFKEDGASEQARNEQETSRAYLKRYLHYYNRFTTHMQSRKLEKKSYLKMQKKMTDLQEDSGLSWIEVQFLSDTFQALNESRRVLMWAYAFAYYLEQSNTTTIFEDNQSDLEMAVENLSELFEKPVSYLAEQRTLLMDKCKYVINRRAVLLEYAAKGLAENSWRFNTSLED</sequence>
<dbReference type="EMBL" id="CP014503">
    <property type="protein sequence ID" value="ANB15420.1"/>
    <property type="molecule type" value="Genomic_DNA"/>
</dbReference>
<dbReference type="FunFam" id="3.30.40.10:FF:000019">
    <property type="entry name" value="RBR-type E3 ubiquitin transferase"/>
    <property type="match status" value="1"/>
</dbReference>
<dbReference type="Pfam" id="PF22191">
    <property type="entry name" value="IBR_1"/>
    <property type="match status" value="1"/>
</dbReference>
<evidence type="ECO:0000256" key="2">
    <source>
        <dbReference type="ARBA" id="ARBA00012251"/>
    </source>
</evidence>
<dbReference type="GO" id="GO:0061630">
    <property type="term" value="F:ubiquitin protein ligase activity"/>
    <property type="evidence" value="ECO:0007669"/>
    <property type="project" value="UniProtKB-EC"/>
</dbReference>